<dbReference type="Pfam" id="PF22613">
    <property type="entry name" value="Transketolase_C_1"/>
    <property type="match status" value="1"/>
</dbReference>
<reference evidence="13 14" key="1">
    <citation type="submission" date="2021-03" db="EMBL/GenBank/DDBJ databases">
        <title>Whole genome sequence of Jiella sp. MQZ13P-4.</title>
        <authorList>
            <person name="Tuo L."/>
        </authorList>
    </citation>
    <scope>NUCLEOTIDE SEQUENCE [LARGE SCALE GENOMIC DNA]</scope>
    <source>
        <strain evidence="13 14">MQZ13P-4</strain>
    </source>
</reference>
<dbReference type="CDD" id="cd02012">
    <property type="entry name" value="TPP_TK"/>
    <property type="match status" value="1"/>
</dbReference>
<evidence type="ECO:0000313" key="13">
    <source>
        <dbReference type="EMBL" id="MBO0906381.1"/>
    </source>
</evidence>
<evidence type="ECO:0000256" key="1">
    <source>
        <dbReference type="ARBA" id="ARBA00007131"/>
    </source>
</evidence>
<evidence type="ECO:0000256" key="2">
    <source>
        <dbReference type="ARBA" id="ARBA00011738"/>
    </source>
</evidence>
<dbReference type="SUPFAM" id="SSF52518">
    <property type="entry name" value="Thiamin diphosphate-binding fold (THDP-binding)"/>
    <property type="match status" value="2"/>
</dbReference>
<evidence type="ECO:0000256" key="7">
    <source>
        <dbReference type="ARBA" id="ARBA00022842"/>
    </source>
</evidence>
<proteinExistence type="inferred from homology"/>
<name>A0ABS3J9N2_9HYPH</name>
<evidence type="ECO:0000256" key="6">
    <source>
        <dbReference type="ARBA" id="ARBA00022837"/>
    </source>
</evidence>
<feature type="domain" description="Transketolase-like pyrimidine-binding" evidence="12">
    <location>
        <begin position="360"/>
        <end position="531"/>
    </location>
</feature>
<keyword evidence="6 11" id="KW-0106">Calcium</keyword>
<dbReference type="InterPro" id="IPR020826">
    <property type="entry name" value="Transketolase_BS"/>
</dbReference>
<gene>
    <name evidence="13" type="primary">tkt</name>
    <name evidence="13" type="ORF">J1C47_22250</name>
</gene>
<comment type="function">
    <text evidence="11">Catalyzes the transfer of a two-carbon ketol group from a ketose donor to an aldose acceptor, via a covalent intermediate with the cofactor thiamine pyrophosphate.</text>
</comment>
<evidence type="ECO:0000256" key="5">
    <source>
        <dbReference type="ARBA" id="ARBA00022723"/>
    </source>
</evidence>
<dbReference type="PANTHER" id="PTHR43522:SF2">
    <property type="entry name" value="TRANSKETOLASE 1-RELATED"/>
    <property type="match status" value="1"/>
</dbReference>
<sequence length="669" mass="72472">MSQTADKAPHEMAGVSIREMADAIRALSMDAVQKANSGHPGMPMGMADVATVLFSKFLRVDPSRPDWPNRDRFVLSNGHGSMLQYSVMHLLGFPEMTIEEIENFRQLGSRTAGHPEYGHAAGIEATTGPLGQGITMSVGMALAERMLNQRFGDDLVDHYTYVFCGDGCLMEGISHEAIDLAGHLKLDKLIVFFDDNHISIDGDTKLATSIDQRERFEAHGWNTFAVDGHDHAAIEKVIEEARRSDKPAFIACRTIIGYGAPNLQGTDKVHGNALGKDEVAATRKNIGWTSEPFVIPQPITDAWHKAADKGREAREAWEKKRDAAANRAAFETQYATTLPENLAELMAKARADVVTDKPNVATRKASEMALEVINGATEVTIGGSADLTPSNNTKTKGLKDIAPGDYAGRYIRYGVREHGMAAVMNGIALHGGFVPYGGTFMCFTDYARGAIRLSALMGIRVVYVMTHDSIGLGEDGPTHQPVEHLAIHRATPNLLLFRPADAVETNEAWEIALGEHKRPSVMALSRQGVPTVRAGSVSENRTRKGAYVLKDADGARDITILSTGTEVSIALEAAKQIEAKGLKVAVVSMPCWELFEEQDAAYRKGVLGTAPRIAIEAAARLGWDRWIGEEGRFIGMNSFGASAPGPEVYKHFGITAEAVVAAATEMLKP</sequence>
<dbReference type="InterPro" id="IPR005478">
    <property type="entry name" value="Transketolase_bac-like"/>
</dbReference>
<evidence type="ECO:0000313" key="14">
    <source>
        <dbReference type="Proteomes" id="UP000664288"/>
    </source>
</evidence>
<keyword evidence="7 11" id="KW-0460">Magnesium</keyword>
<comment type="cofactor">
    <cofactor evidence="11">
        <name>Mg(2+)</name>
        <dbReference type="ChEBI" id="CHEBI:18420"/>
    </cofactor>
    <cofactor evidence="11">
        <name>Ca(2+)</name>
        <dbReference type="ChEBI" id="CHEBI:29108"/>
    </cofactor>
    <cofactor evidence="11">
        <name>Mn(2+)</name>
        <dbReference type="ChEBI" id="CHEBI:29035"/>
    </cofactor>
    <cofactor evidence="11">
        <name>Co(2+)</name>
        <dbReference type="ChEBI" id="CHEBI:48828"/>
    </cofactor>
    <text evidence="11">Binds 1 Mg(2+) ion per subunit. Can also utilize other divalent metal cations, such as Ca(2+), Mn(2+) and Co(2+).</text>
</comment>
<comment type="similarity">
    <text evidence="1 11">Belongs to the transketolase family.</text>
</comment>
<dbReference type="InterPro" id="IPR049557">
    <property type="entry name" value="Transketolase_CS"/>
</dbReference>
<comment type="caution">
    <text evidence="13">The sequence shown here is derived from an EMBL/GenBank/DDBJ whole genome shotgun (WGS) entry which is preliminary data.</text>
</comment>
<dbReference type="GO" id="GO:0004802">
    <property type="term" value="F:transketolase activity"/>
    <property type="evidence" value="ECO:0007669"/>
    <property type="project" value="UniProtKB-EC"/>
</dbReference>
<dbReference type="EMBL" id="JAFMPY010000040">
    <property type="protein sequence ID" value="MBO0906381.1"/>
    <property type="molecule type" value="Genomic_DNA"/>
</dbReference>
<dbReference type="InterPro" id="IPR033247">
    <property type="entry name" value="Transketolase_fam"/>
</dbReference>
<dbReference type="CDD" id="cd07033">
    <property type="entry name" value="TPP_PYR_DXS_TK_like"/>
    <property type="match status" value="1"/>
</dbReference>
<protein>
    <recommendedName>
        <fullName evidence="3 10">Transketolase</fullName>
        <ecNumber evidence="3 10">2.2.1.1</ecNumber>
    </recommendedName>
</protein>
<keyword evidence="5 11" id="KW-0479">Metal-binding</keyword>
<dbReference type="Proteomes" id="UP000664288">
    <property type="component" value="Unassembled WGS sequence"/>
</dbReference>
<comment type="cofactor">
    <cofactor evidence="11">
        <name>thiamine diphosphate</name>
        <dbReference type="ChEBI" id="CHEBI:58937"/>
    </cofactor>
    <text evidence="11">Binds 1 thiamine pyrophosphate per subunit.</text>
</comment>
<comment type="subunit">
    <text evidence="2 11">Homodimer.</text>
</comment>
<dbReference type="Pfam" id="PF00456">
    <property type="entry name" value="Transketolase_N"/>
    <property type="match status" value="1"/>
</dbReference>
<dbReference type="PROSITE" id="PS00802">
    <property type="entry name" value="TRANSKETOLASE_2"/>
    <property type="match status" value="1"/>
</dbReference>
<dbReference type="InterPro" id="IPR009014">
    <property type="entry name" value="Transketo_C/PFOR_II"/>
</dbReference>
<dbReference type="Gene3D" id="3.40.50.920">
    <property type="match status" value="1"/>
</dbReference>
<dbReference type="RefSeq" id="WP_207353013.1">
    <property type="nucleotide sequence ID" value="NZ_JAFMPY010000040.1"/>
</dbReference>
<dbReference type="PROSITE" id="PS00801">
    <property type="entry name" value="TRANSKETOLASE_1"/>
    <property type="match status" value="1"/>
</dbReference>
<evidence type="ECO:0000256" key="9">
    <source>
        <dbReference type="ARBA" id="ARBA00049473"/>
    </source>
</evidence>
<dbReference type="InterPro" id="IPR029061">
    <property type="entry name" value="THDP-binding"/>
</dbReference>
<dbReference type="NCBIfam" id="TIGR00232">
    <property type="entry name" value="tktlase_bact"/>
    <property type="match status" value="1"/>
</dbReference>
<dbReference type="Gene3D" id="3.40.50.970">
    <property type="match status" value="2"/>
</dbReference>
<dbReference type="SUPFAM" id="SSF52922">
    <property type="entry name" value="TK C-terminal domain-like"/>
    <property type="match status" value="1"/>
</dbReference>
<evidence type="ECO:0000256" key="10">
    <source>
        <dbReference type="NCBIfam" id="TIGR00232"/>
    </source>
</evidence>
<accession>A0ABS3J9N2</accession>
<comment type="catalytic activity">
    <reaction evidence="9 11">
        <text>D-sedoheptulose 7-phosphate + D-glyceraldehyde 3-phosphate = aldehydo-D-ribose 5-phosphate + D-xylulose 5-phosphate</text>
        <dbReference type="Rhea" id="RHEA:10508"/>
        <dbReference type="ChEBI" id="CHEBI:57483"/>
        <dbReference type="ChEBI" id="CHEBI:57737"/>
        <dbReference type="ChEBI" id="CHEBI:58273"/>
        <dbReference type="ChEBI" id="CHEBI:59776"/>
        <dbReference type="EC" id="2.2.1.1"/>
    </reaction>
</comment>
<dbReference type="PANTHER" id="PTHR43522">
    <property type="entry name" value="TRANSKETOLASE"/>
    <property type="match status" value="1"/>
</dbReference>
<evidence type="ECO:0000256" key="3">
    <source>
        <dbReference type="ARBA" id="ARBA00013152"/>
    </source>
</evidence>
<evidence type="ECO:0000259" key="12">
    <source>
        <dbReference type="SMART" id="SM00861"/>
    </source>
</evidence>
<dbReference type="EC" id="2.2.1.1" evidence="3 10"/>
<keyword evidence="14" id="KW-1185">Reference proteome</keyword>
<dbReference type="SMART" id="SM00861">
    <property type="entry name" value="Transket_pyr"/>
    <property type="match status" value="1"/>
</dbReference>
<dbReference type="InterPro" id="IPR005475">
    <property type="entry name" value="Transketolase-like_Pyr-bd"/>
</dbReference>
<dbReference type="InterPro" id="IPR005474">
    <property type="entry name" value="Transketolase_N"/>
</dbReference>
<organism evidence="13 14">
    <name type="scientific">Jiella sonneratiae</name>
    <dbReference type="NCBI Taxonomy" id="2816856"/>
    <lineage>
        <taxon>Bacteria</taxon>
        <taxon>Pseudomonadati</taxon>
        <taxon>Pseudomonadota</taxon>
        <taxon>Alphaproteobacteria</taxon>
        <taxon>Hyphomicrobiales</taxon>
        <taxon>Aurantimonadaceae</taxon>
        <taxon>Jiella</taxon>
    </lineage>
</organism>
<dbReference type="InterPro" id="IPR055152">
    <property type="entry name" value="Transketolase-like_C_2"/>
</dbReference>
<evidence type="ECO:0000256" key="4">
    <source>
        <dbReference type="ARBA" id="ARBA00022679"/>
    </source>
</evidence>
<evidence type="ECO:0000256" key="11">
    <source>
        <dbReference type="RuleBase" id="RU004996"/>
    </source>
</evidence>
<evidence type="ECO:0000256" key="8">
    <source>
        <dbReference type="ARBA" id="ARBA00023052"/>
    </source>
</evidence>
<keyword evidence="4 11" id="KW-0808">Transferase</keyword>
<dbReference type="Pfam" id="PF02779">
    <property type="entry name" value="Transket_pyr"/>
    <property type="match status" value="1"/>
</dbReference>
<keyword evidence="8 11" id="KW-0786">Thiamine pyrophosphate</keyword>